<organism evidence="1 2">
    <name type="scientific">Dryococelus australis</name>
    <dbReference type="NCBI Taxonomy" id="614101"/>
    <lineage>
        <taxon>Eukaryota</taxon>
        <taxon>Metazoa</taxon>
        <taxon>Ecdysozoa</taxon>
        <taxon>Arthropoda</taxon>
        <taxon>Hexapoda</taxon>
        <taxon>Insecta</taxon>
        <taxon>Pterygota</taxon>
        <taxon>Neoptera</taxon>
        <taxon>Polyneoptera</taxon>
        <taxon>Phasmatodea</taxon>
        <taxon>Verophasmatodea</taxon>
        <taxon>Anareolatae</taxon>
        <taxon>Phasmatidae</taxon>
        <taxon>Eurycanthinae</taxon>
        <taxon>Dryococelus</taxon>
    </lineage>
</organism>
<dbReference type="InterPro" id="IPR013783">
    <property type="entry name" value="Ig-like_fold"/>
</dbReference>
<comment type="caution">
    <text evidence="1">The sequence shown here is derived from an EMBL/GenBank/DDBJ whole genome shotgun (WGS) entry which is preliminary data.</text>
</comment>
<accession>A0ABQ9FZB0</accession>
<sequence>MCACVCFQKVQQESVAGDSDLMHEARQLRELHRYEFWVSAVTAVGEGPSSARVSQSPTSRGNLSFPRCDLTFPVVLLMHH</sequence>
<proteinExistence type="predicted"/>
<evidence type="ECO:0000313" key="1">
    <source>
        <dbReference type="EMBL" id="KAJ8865584.1"/>
    </source>
</evidence>
<protein>
    <submittedName>
        <fullName evidence="1">Uncharacterized protein</fullName>
    </submittedName>
</protein>
<dbReference type="CDD" id="cd00063">
    <property type="entry name" value="FN3"/>
    <property type="match status" value="1"/>
</dbReference>
<dbReference type="EMBL" id="JARBHB010000017">
    <property type="protein sequence ID" value="KAJ8865584.1"/>
    <property type="molecule type" value="Genomic_DNA"/>
</dbReference>
<reference evidence="1 2" key="1">
    <citation type="submission" date="2023-02" db="EMBL/GenBank/DDBJ databases">
        <title>LHISI_Scaffold_Assembly.</title>
        <authorList>
            <person name="Stuart O.P."/>
            <person name="Cleave R."/>
            <person name="Magrath M.J.L."/>
            <person name="Mikheyev A.S."/>
        </authorList>
    </citation>
    <scope>NUCLEOTIDE SEQUENCE [LARGE SCALE GENOMIC DNA]</scope>
    <source>
        <strain evidence="1">Daus_M_001</strain>
        <tissue evidence="1">Leg muscle</tissue>
    </source>
</reference>
<gene>
    <name evidence="1" type="ORF">PR048_033104</name>
</gene>
<keyword evidence="2" id="KW-1185">Reference proteome</keyword>
<evidence type="ECO:0000313" key="2">
    <source>
        <dbReference type="Proteomes" id="UP001159363"/>
    </source>
</evidence>
<dbReference type="SUPFAM" id="SSF49265">
    <property type="entry name" value="Fibronectin type III"/>
    <property type="match status" value="1"/>
</dbReference>
<name>A0ABQ9FZB0_9NEOP</name>
<dbReference type="Gene3D" id="2.60.40.10">
    <property type="entry name" value="Immunoglobulins"/>
    <property type="match status" value="1"/>
</dbReference>
<dbReference type="InterPro" id="IPR036116">
    <property type="entry name" value="FN3_sf"/>
</dbReference>
<dbReference type="Proteomes" id="UP001159363">
    <property type="component" value="Chromosome 16"/>
</dbReference>
<dbReference type="InterPro" id="IPR003961">
    <property type="entry name" value="FN3_dom"/>
</dbReference>